<dbReference type="Proteomes" id="UP001148662">
    <property type="component" value="Unassembled WGS sequence"/>
</dbReference>
<evidence type="ECO:0000313" key="2">
    <source>
        <dbReference type="Proteomes" id="UP001148662"/>
    </source>
</evidence>
<sequence>MTLRNAAGFATNIARNFIHRSSHSLRANALPSSDMSASPVRVRISHMVLCTYCSANGNLFPTSMIFNNAACRVAPSALTDTIAKEVTSPRSVPHVSRQGFGSLIAQRCSSSVSLFEAFLSSTIHPDHSPILKLTFGGRITGLRRTPHLKPYVRDLVICGPDNVRKCLLSNAGVATSTPVLCACDVSELLRLLPNVRSLTIHGVLWTRCILHENLECWDGVGPRVFHSVTLCDIQHLSTHDSALSCIKPASSISTLTITDLHGVHTPLVPGNLCAVQNLIASEPTSPTPFAWLGYPRFAPNTLRTLSLRLRGWCDATLVRNIIADQTLSLEVLDLCVFVPSDDSWGDIGLNRCTQLRTFNYAYDIRVLPHSAHASTQRSLLDVMARVPPSVHHIALVINIPDITLVKPLCILTEHNWEQLGRTIAHVGSLRALRITFRMNYKAPHTSPCMLPWAGDDDHYVRAHLAQLINRTVPITLDICEGTYFPSA</sequence>
<reference evidence="1" key="1">
    <citation type="submission" date="2022-07" db="EMBL/GenBank/DDBJ databases">
        <title>Genome Sequence of Phlebia brevispora.</title>
        <authorList>
            <person name="Buettner E."/>
        </authorList>
    </citation>
    <scope>NUCLEOTIDE SEQUENCE</scope>
    <source>
        <strain evidence="1">MPL23</strain>
    </source>
</reference>
<organism evidence="1 2">
    <name type="scientific">Phlebia brevispora</name>
    <dbReference type="NCBI Taxonomy" id="194682"/>
    <lineage>
        <taxon>Eukaryota</taxon>
        <taxon>Fungi</taxon>
        <taxon>Dikarya</taxon>
        <taxon>Basidiomycota</taxon>
        <taxon>Agaricomycotina</taxon>
        <taxon>Agaricomycetes</taxon>
        <taxon>Polyporales</taxon>
        <taxon>Meruliaceae</taxon>
        <taxon>Phlebia</taxon>
    </lineage>
</organism>
<accession>A0ACC1RQF9</accession>
<keyword evidence="2" id="KW-1185">Reference proteome</keyword>
<name>A0ACC1RQF9_9APHY</name>
<protein>
    <submittedName>
        <fullName evidence="1">Uncharacterized protein</fullName>
    </submittedName>
</protein>
<proteinExistence type="predicted"/>
<comment type="caution">
    <text evidence="1">The sequence shown here is derived from an EMBL/GenBank/DDBJ whole genome shotgun (WGS) entry which is preliminary data.</text>
</comment>
<gene>
    <name evidence="1" type="ORF">NM688_g8657</name>
</gene>
<dbReference type="EMBL" id="JANHOG010002396">
    <property type="protein sequence ID" value="KAJ3523859.1"/>
    <property type="molecule type" value="Genomic_DNA"/>
</dbReference>
<evidence type="ECO:0000313" key="1">
    <source>
        <dbReference type="EMBL" id="KAJ3523859.1"/>
    </source>
</evidence>